<name>A0A8X6SUH6_TRICX</name>
<proteinExistence type="predicted"/>
<sequence>MEVNVPGFDMRSSYTTAKHRQVATTSLVVVSSSSSRNARGITIDRNINNFTDCNRVNVDISETNLRMKDARTSDVC</sequence>
<gene>
    <name evidence="1" type="ORF">TNCV_208961</name>
</gene>
<keyword evidence="2" id="KW-1185">Reference proteome</keyword>
<dbReference type="EMBL" id="BMAU01021355">
    <property type="protein sequence ID" value="GFY20264.1"/>
    <property type="molecule type" value="Genomic_DNA"/>
</dbReference>
<dbReference type="AlphaFoldDB" id="A0A8X6SUH6"/>
<organism evidence="1 2">
    <name type="scientific">Trichonephila clavipes</name>
    <name type="common">Golden silk orbweaver</name>
    <name type="synonym">Nephila clavipes</name>
    <dbReference type="NCBI Taxonomy" id="2585209"/>
    <lineage>
        <taxon>Eukaryota</taxon>
        <taxon>Metazoa</taxon>
        <taxon>Ecdysozoa</taxon>
        <taxon>Arthropoda</taxon>
        <taxon>Chelicerata</taxon>
        <taxon>Arachnida</taxon>
        <taxon>Araneae</taxon>
        <taxon>Araneomorphae</taxon>
        <taxon>Entelegynae</taxon>
        <taxon>Araneoidea</taxon>
        <taxon>Nephilidae</taxon>
        <taxon>Trichonephila</taxon>
    </lineage>
</organism>
<protein>
    <submittedName>
        <fullName evidence="1">Uncharacterized protein</fullName>
    </submittedName>
</protein>
<reference evidence="1" key="1">
    <citation type="submission" date="2020-08" db="EMBL/GenBank/DDBJ databases">
        <title>Multicomponent nature underlies the extraordinary mechanical properties of spider dragline silk.</title>
        <authorList>
            <person name="Kono N."/>
            <person name="Nakamura H."/>
            <person name="Mori M."/>
            <person name="Yoshida Y."/>
            <person name="Ohtoshi R."/>
            <person name="Malay A.D."/>
            <person name="Moran D.A.P."/>
            <person name="Tomita M."/>
            <person name="Numata K."/>
            <person name="Arakawa K."/>
        </authorList>
    </citation>
    <scope>NUCLEOTIDE SEQUENCE</scope>
</reference>
<evidence type="ECO:0000313" key="2">
    <source>
        <dbReference type="Proteomes" id="UP000887159"/>
    </source>
</evidence>
<evidence type="ECO:0000313" key="1">
    <source>
        <dbReference type="EMBL" id="GFY20264.1"/>
    </source>
</evidence>
<accession>A0A8X6SUH6</accession>
<comment type="caution">
    <text evidence="1">The sequence shown here is derived from an EMBL/GenBank/DDBJ whole genome shotgun (WGS) entry which is preliminary data.</text>
</comment>
<dbReference type="Proteomes" id="UP000887159">
    <property type="component" value="Unassembled WGS sequence"/>
</dbReference>